<reference evidence="1 2" key="1">
    <citation type="submission" date="2016-11" db="EMBL/GenBank/DDBJ databases">
        <authorList>
            <person name="Jaros S."/>
            <person name="Januszkiewicz K."/>
            <person name="Wedrychowicz H."/>
        </authorList>
    </citation>
    <scope>NUCLEOTIDE SEQUENCE [LARGE SCALE GENOMIC DNA]</scope>
    <source>
        <strain evidence="1 2">DSM 9705</strain>
    </source>
</reference>
<dbReference type="OrthoDB" id="598068at2"/>
<evidence type="ECO:0008006" key="3">
    <source>
        <dbReference type="Google" id="ProtNLM"/>
    </source>
</evidence>
<accession>A0A1M5U8S6</accession>
<keyword evidence="2" id="KW-1185">Reference proteome</keyword>
<dbReference type="STRING" id="1121409.SAMN02745124_01077"/>
<dbReference type="RefSeq" id="WP_073373956.1">
    <property type="nucleotide sequence ID" value="NZ_FQXS01000004.1"/>
</dbReference>
<proteinExistence type="predicted"/>
<dbReference type="EMBL" id="FQXS01000004">
    <property type="protein sequence ID" value="SHH59442.1"/>
    <property type="molecule type" value="Genomic_DNA"/>
</dbReference>
<protein>
    <recommendedName>
        <fullName evidence="3">Zinc ribbon domain-containing protein</fullName>
    </recommendedName>
</protein>
<organism evidence="1 2">
    <name type="scientific">Desulfofustis glycolicus DSM 9705</name>
    <dbReference type="NCBI Taxonomy" id="1121409"/>
    <lineage>
        <taxon>Bacteria</taxon>
        <taxon>Pseudomonadati</taxon>
        <taxon>Thermodesulfobacteriota</taxon>
        <taxon>Desulfobulbia</taxon>
        <taxon>Desulfobulbales</taxon>
        <taxon>Desulfocapsaceae</taxon>
        <taxon>Desulfofustis</taxon>
    </lineage>
</organism>
<name>A0A1M5U8S6_9BACT</name>
<sequence>MIKDYRRYFENIPACPHCHNELSCCEAPPFHIGDGLGWGSEVLYICLNDECPVFVNGWKQIAEQYGHNSSYRYMQLPGSDEANVMMVGTSDAFKGSVIDLTVVEAQNERYQKEKQAVAALDTCVEQGNLAPVLALIVDEAASLSSRKRAISLLVSLNDLSCIDPIRNHHFRDLSLASDCNMAIKQLLENNYKKECPQCMEIIKAQARTCMHCKREF</sequence>
<evidence type="ECO:0000313" key="1">
    <source>
        <dbReference type="EMBL" id="SHH59442.1"/>
    </source>
</evidence>
<dbReference type="AlphaFoldDB" id="A0A1M5U8S6"/>
<gene>
    <name evidence="1" type="ORF">SAMN02745124_01077</name>
</gene>
<dbReference type="Proteomes" id="UP000184139">
    <property type="component" value="Unassembled WGS sequence"/>
</dbReference>
<evidence type="ECO:0000313" key="2">
    <source>
        <dbReference type="Proteomes" id="UP000184139"/>
    </source>
</evidence>